<dbReference type="AlphaFoldDB" id="A0A3P8LBD8"/>
<gene>
    <name evidence="2" type="ORF">NCTC10126_00904</name>
</gene>
<keyword evidence="1" id="KW-0472">Membrane</keyword>
<feature type="transmembrane region" description="Helical" evidence="1">
    <location>
        <begin position="742"/>
        <end position="764"/>
    </location>
</feature>
<reference evidence="2 3" key="1">
    <citation type="submission" date="2018-12" db="EMBL/GenBank/DDBJ databases">
        <authorList>
            <consortium name="Pathogen Informatics"/>
        </authorList>
    </citation>
    <scope>NUCLEOTIDE SEQUENCE [LARGE SCALE GENOMIC DNA]</scope>
    <source>
        <strain evidence="2 3">NCTC10126</strain>
    </source>
</reference>
<accession>A0A3P8LBD8</accession>
<name>A0A3P8LBD8_9BACT</name>
<dbReference type="RefSeq" id="WP_126118570.1">
    <property type="nucleotide sequence ID" value="NZ_UZVY01000001.1"/>
</dbReference>
<protein>
    <submittedName>
        <fullName evidence="2">Uncharacterized protein</fullName>
    </submittedName>
</protein>
<organism evidence="2 3">
    <name type="scientific">Mycoplasmopsis caviae</name>
    <dbReference type="NCBI Taxonomy" id="55603"/>
    <lineage>
        <taxon>Bacteria</taxon>
        <taxon>Bacillati</taxon>
        <taxon>Mycoplasmatota</taxon>
        <taxon>Mycoplasmoidales</taxon>
        <taxon>Metamycoplasmataceae</taxon>
        <taxon>Mycoplasmopsis</taxon>
    </lineage>
</organism>
<evidence type="ECO:0000313" key="2">
    <source>
        <dbReference type="EMBL" id="VDR42381.1"/>
    </source>
</evidence>
<dbReference type="EMBL" id="UZVY01000001">
    <property type="protein sequence ID" value="VDR42381.1"/>
    <property type="molecule type" value="Genomic_DNA"/>
</dbReference>
<evidence type="ECO:0000313" key="3">
    <source>
        <dbReference type="Proteomes" id="UP000280036"/>
    </source>
</evidence>
<sequence>MGIILGITSGIVGTISIGTIAGASVDHSNYKKIKQEFDKKIDNFTKFNKKLKQNHDDLVNIIKDEPLEDEVKAQLNMILDSYNKQMQLNKELSDELINIQKSQDKYKVGHHFGNNSFLRAKKNLKQYKLIKERIPEAVVETETILNISQVEHLQKIFDKCEKLACEVYNLRDSDNFLIKSIENKDTKFNELKLAIDNYKKQKENDEFKKEKKLTKDYILSGLKLLSEDYKVWDEGTLAKFNENKNTNSISKKIISNTEIETIQTSVGLDISKYQQAKNILAKYFTDEGKIIKHKISPSRSTILSDLKSANESINEFNNEMIKHNTNLITSLKEKLDNSKVLEQTTLLDYSVQKANYDNLYLLNNEITKYSSNNNNWELEKASEIIHKSLDLISKEKNQTSTLITFIDNSIKSKFKNLNVNLDFLMEKLKLHSEWNEVEEFAKQSSENLTNLKTEQYISKRNEVIDSFIKIKTHINKLREESIKLWDYGKHRLNAFKTSYESVKSELDTFNTFGFSYSTINDQLNENKTLLTKNADKTFETTSDLLEFLNSLTLTKELEDVDSKNFNIVKNTVTTNINNKLSLGIKIAHTKLDGYKQLIELSDANVLKDGIDTKNKLLQAINSIDWENGNIDDVKNLFDKSFKLITEINNKIIELETLKNKYNNFLDAVENNLRELKNIAEPYLKNQQMNINAKNKIVQKASKDYLNVDSTTDFTNKLNSKNIKEDYMTSWTKIFNEYNLNGFILFCPPCFYLLFCPFLGFNYYFKKGEFKLWKIL</sequence>
<keyword evidence="1" id="KW-1133">Transmembrane helix</keyword>
<dbReference type="OrthoDB" id="403873at2"/>
<proteinExistence type="predicted"/>
<keyword evidence="1" id="KW-0812">Transmembrane</keyword>
<dbReference type="Proteomes" id="UP000280036">
    <property type="component" value="Unassembled WGS sequence"/>
</dbReference>
<evidence type="ECO:0000256" key="1">
    <source>
        <dbReference type="SAM" id="Phobius"/>
    </source>
</evidence>